<sequence>MKYLGLFLICTFFLIAACKNTASEPKLVQPDHTIINPANSETLALLQGRWKNVSDPKNTMVIEGNSKKEEYEGMEVTNLSYFELDNRCINLNMPDQTPETDRYIIIENVCLYIKEISEENLVIANAESGNFLVYQRVK</sequence>
<gene>
    <name evidence="2" type="ORF">GCM10007940_39040</name>
</gene>
<dbReference type="PROSITE" id="PS51257">
    <property type="entry name" value="PROKAR_LIPOPROTEIN"/>
    <property type="match status" value="1"/>
</dbReference>
<feature type="chain" id="PRO_5041310201" description="Lipocalin-like domain-containing protein" evidence="1">
    <location>
        <begin position="23"/>
        <end position="138"/>
    </location>
</feature>
<reference evidence="2" key="2">
    <citation type="submission" date="2023-01" db="EMBL/GenBank/DDBJ databases">
        <title>Draft genome sequence of Portibacter lacus strain NBRC 108769.</title>
        <authorList>
            <person name="Sun Q."/>
            <person name="Mori K."/>
        </authorList>
    </citation>
    <scope>NUCLEOTIDE SEQUENCE</scope>
    <source>
        <strain evidence="2">NBRC 108769</strain>
    </source>
</reference>
<feature type="signal peptide" evidence="1">
    <location>
        <begin position="1"/>
        <end position="22"/>
    </location>
</feature>
<keyword evidence="1" id="KW-0732">Signal</keyword>
<keyword evidence="3" id="KW-1185">Reference proteome</keyword>
<name>A0AA37WG07_9BACT</name>
<dbReference type="AlphaFoldDB" id="A0AA37WG07"/>
<comment type="caution">
    <text evidence="2">The sequence shown here is derived from an EMBL/GenBank/DDBJ whole genome shotgun (WGS) entry which is preliminary data.</text>
</comment>
<proteinExistence type="predicted"/>
<evidence type="ECO:0000313" key="2">
    <source>
        <dbReference type="EMBL" id="GLR19288.1"/>
    </source>
</evidence>
<protein>
    <recommendedName>
        <fullName evidence="4">Lipocalin-like domain-containing protein</fullName>
    </recommendedName>
</protein>
<organism evidence="2 3">
    <name type="scientific">Portibacter lacus</name>
    <dbReference type="NCBI Taxonomy" id="1099794"/>
    <lineage>
        <taxon>Bacteria</taxon>
        <taxon>Pseudomonadati</taxon>
        <taxon>Bacteroidota</taxon>
        <taxon>Saprospiria</taxon>
        <taxon>Saprospirales</taxon>
        <taxon>Haliscomenobacteraceae</taxon>
        <taxon>Portibacter</taxon>
    </lineage>
</organism>
<dbReference type="EMBL" id="BSOH01000027">
    <property type="protein sequence ID" value="GLR19288.1"/>
    <property type="molecule type" value="Genomic_DNA"/>
</dbReference>
<accession>A0AA37WG07</accession>
<evidence type="ECO:0008006" key="4">
    <source>
        <dbReference type="Google" id="ProtNLM"/>
    </source>
</evidence>
<reference evidence="2" key="1">
    <citation type="journal article" date="2014" name="Int. J. Syst. Evol. Microbiol.">
        <title>Complete genome sequence of Corynebacterium casei LMG S-19264T (=DSM 44701T), isolated from a smear-ripened cheese.</title>
        <authorList>
            <consortium name="US DOE Joint Genome Institute (JGI-PGF)"/>
            <person name="Walter F."/>
            <person name="Albersmeier A."/>
            <person name="Kalinowski J."/>
            <person name="Ruckert C."/>
        </authorList>
    </citation>
    <scope>NUCLEOTIDE SEQUENCE</scope>
    <source>
        <strain evidence="2">NBRC 108769</strain>
    </source>
</reference>
<evidence type="ECO:0000313" key="3">
    <source>
        <dbReference type="Proteomes" id="UP001156666"/>
    </source>
</evidence>
<evidence type="ECO:0000256" key="1">
    <source>
        <dbReference type="SAM" id="SignalP"/>
    </source>
</evidence>
<dbReference type="RefSeq" id="WP_235292009.1">
    <property type="nucleotide sequence ID" value="NZ_BSOH01000027.1"/>
</dbReference>
<dbReference type="Proteomes" id="UP001156666">
    <property type="component" value="Unassembled WGS sequence"/>
</dbReference>